<dbReference type="EMBL" id="HBUE01044963">
    <property type="protein sequence ID" value="CAG6462180.1"/>
    <property type="molecule type" value="Transcribed_RNA"/>
</dbReference>
<organism evidence="1">
    <name type="scientific">Culex pipiens</name>
    <name type="common">House mosquito</name>
    <dbReference type="NCBI Taxonomy" id="7175"/>
    <lineage>
        <taxon>Eukaryota</taxon>
        <taxon>Metazoa</taxon>
        <taxon>Ecdysozoa</taxon>
        <taxon>Arthropoda</taxon>
        <taxon>Hexapoda</taxon>
        <taxon>Insecta</taxon>
        <taxon>Pterygota</taxon>
        <taxon>Neoptera</taxon>
        <taxon>Endopterygota</taxon>
        <taxon>Diptera</taxon>
        <taxon>Nematocera</taxon>
        <taxon>Culicoidea</taxon>
        <taxon>Culicidae</taxon>
        <taxon>Culicinae</taxon>
        <taxon>Culicini</taxon>
        <taxon>Culex</taxon>
        <taxon>Culex</taxon>
    </lineage>
</organism>
<accession>A0A8D8F942</accession>
<sequence>MTVQHLRRFCSSLRAVFCCCSSVCQQSSSRSCAAQRVDVLTRSTDSSLPPVSTSSHTITNLSNSTRAISQFSLFIFHSTRFTFHFYTSGQLQIFTSSVRTNLREPATRPPSISPPFQAAAVTSVAWPTTKHK</sequence>
<protein>
    <submittedName>
        <fullName evidence="1">(northern house mosquito) hypothetical protein</fullName>
    </submittedName>
</protein>
<dbReference type="AlphaFoldDB" id="A0A8D8F942"/>
<name>A0A8D8F942_CULPI</name>
<reference evidence="1" key="1">
    <citation type="submission" date="2021-05" db="EMBL/GenBank/DDBJ databases">
        <authorList>
            <person name="Alioto T."/>
            <person name="Alioto T."/>
            <person name="Gomez Garrido J."/>
        </authorList>
    </citation>
    <scope>NUCLEOTIDE SEQUENCE</scope>
</reference>
<proteinExistence type="predicted"/>
<evidence type="ECO:0000313" key="1">
    <source>
        <dbReference type="EMBL" id="CAG6462180.1"/>
    </source>
</evidence>